<accession>A0A368UIV8</accession>
<keyword evidence="2" id="KW-1185">Reference proteome</keyword>
<proteinExistence type="predicted"/>
<name>A0A368UIV8_9BACT</name>
<keyword evidence="1" id="KW-0378">Hydrolase</keyword>
<dbReference type="AlphaFoldDB" id="A0A368UIV8"/>
<dbReference type="Pfam" id="PF13715">
    <property type="entry name" value="CarbopepD_reg_2"/>
    <property type="match status" value="1"/>
</dbReference>
<dbReference type="SUPFAM" id="SSF49464">
    <property type="entry name" value="Carboxypeptidase regulatory domain-like"/>
    <property type="match status" value="1"/>
</dbReference>
<organism evidence="1 2">
    <name type="scientific">Marinilabilia salmonicolor</name>
    <dbReference type="NCBI Taxonomy" id="989"/>
    <lineage>
        <taxon>Bacteria</taxon>
        <taxon>Pseudomonadati</taxon>
        <taxon>Bacteroidota</taxon>
        <taxon>Bacteroidia</taxon>
        <taxon>Marinilabiliales</taxon>
        <taxon>Marinilabiliaceae</taxon>
        <taxon>Marinilabilia</taxon>
    </lineage>
</organism>
<reference evidence="1 2" key="1">
    <citation type="submission" date="2018-07" db="EMBL/GenBank/DDBJ databases">
        <title>Freshwater and sediment microbial communities from various areas in North America, analyzing microbe dynamics in response to fracking.</title>
        <authorList>
            <person name="Lamendella R."/>
        </authorList>
    </citation>
    <scope>NUCLEOTIDE SEQUENCE [LARGE SCALE GENOMIC DNA]</scope>
    <source>
        <strain evidence="1 2">160A</strain>
    </source>
</reference>
<evidence type="ECO:0000313" key="2">
    <source>
        <dbReference type="Proteomes" id="UP000252733"/>
    </source>
</evidence>
<protein>
    <submittedName>
        <fullName evidence="1">Carboxypeptidase-like protein</fullName>
    </submittedName>
</protein>
<dbReference type="EMBL" id="QPIZ01000052">
    <property type="protein sequence ID" value="RCW22102.1"/>
    <property type="molecule type" value="Genomic_DNA"/>
</dbReference>
<dbReference type="Gene3D" id="2.60.40.1120">
    <property type="entry name" value="Carboxypeptidase-like, regulatory domain"/>
    <property type="match status" value="1"/>
</dbReference>
<dbReference type="Proteomes" id="UP000252733">
    <property type="component" value="Unassembled WGS sequence"/>
</dbReference>
<comment type="caution">
    <text evidence="1">The sequence shown here is derived from an EMBL/GenBank/DDBJ whole genome shotgun (WGS) entry which is preliminary data.</text>
</comment>
<dbReference type="InterPro" id="IPR008969">
    <property type="entry name" value="CarboxyPept-like_regulatory"/>
</dbReference>
<gene>
    <name evidence="1" type="ORF">DFO77_1523</name>
</gene>
<dbReference type="RefSeq" id="WP_114438189.1">
    <property type="nucleotide sequence ID" value="NZ_QPIZ01000052.1"/>
</dbReference>
<keyword evidence="1" id="KW-0121">Carboxypeptidase</keyword>
<dbReference type="InterPro" id="IPR043741">
    <property type="entry name" value="DUF5686"/>
</dbReference>
<dbReference type="Pfam" id="PF18939">
    <property type="entry name" value="DUF5686"/>
    <property type="match status" value="1"/>
</dbReference>
<dbReference type="GO" id="GO:0004180">
    <property type="term" value="F:carboxypeptidase activity"/>
    <property type="evidence" value="ECO:0007669"/>
    <property type="project" value="UniProtKB-KW"/>
</dbReference>
<sequence length="792" mass="88734">MYQLIKHGLFLIIFLLGVAETGNSQIQGALTDAETGSPIPFANIVFEKNKAGTITDLNGKFTIHNFSGDSIQISSLGYHTAAFQISNVPSPVHLQLKPKTIELKGVDVFPGENPAFIMMQKVLENSSENNPDLASNYSCIVYHKMTFSLDISDTLNTPDSTEQKFIDINRRNHLLLMESVSEKAHKAPDKTSEKIISGRVSGFKDPALAILPGLIQPFGFYAPEIELMGIKHLNPISKSGLKNYLFLLEDTLTEKGDSLFYITYQPRKNSNIKPLTGSFHIHKKTWGIRYLKAKSALTTSPYIIDISQSYDRIESHWFPSELKSHLLIKPGQGFNSLPYGMAGNAKSIVTAINLNPDLSDRKFSNIILEDKMPRDTGNIRNLRYEPLTAKDSSTYHLLDSIGKANNLDNIIRLQKELIRGYIPAGKFLIDLKHLIGYNQFEGLKLGLGLWTGPEITNNFSLGGYYTRSFKAEMNNYGGGIKWSPSQQSRTQIEFAFNHDMHSTGVFNFYHGNVLQLDQQLKELSVAIKDREERFYASAETSLGTLSGEAFFSWSDVTPVRTYPFMPDINLPVSPLETMETGIRLRWAPQEKLTSTAFGLLPEPTDGPKIWVNIIKGTEKQTGSKNNFTKLEGQLEKTYRTGSAARTTLRVSAGIIDGWSNPGNIYSYFGTFEPVSVEVPGLFATMAPNEFAADRFLMTTFNHRIALRQNHPGNFKPEINFMTKAGWGSLESNYPSTINSFEKGFYESGIIFDNLLKVLFIKYGIGAHYRYGPYQKSTGIKNWSFRVALSFSL</sequence>
<keyword evidence="1" id="KW-0645">Protease</keyword>
<evidence type="ECO:0000313" key="1">
    <source>
        <dbReference type="EMBL" id="RCW22102.1"/>
    </source>
</evidence>